<evidence type="ECO:0000256" key="2">
    <source>
        <dbReference type="ARBA" id="ARBA00005898"/>
    </source>
</evidence>
<evidence type="ECO:0000313" key="17">
    <source>
        <dbReference type="EMBL" id="GIQ66148.1"/>
    </source>
</evidence>
<reference evidence="17 18" key="1">
    <citation type="submission" date="2021-04" db="EMBL/GenBank/DDBJ databases">
        <title>Draft genome sequence of Paenibacillus cisolokensis, LC2-13A.</title>
        <authorList>
            <person name="Uke A."/>
            <person name="Chhe C."/>
            <person name="Baramee S."/>
            <person name="Kosugi A."/>
        </authorList>
    </citation>
    <scope>NUCLEOTIDE SEQUENCE [LARGE SCALE GENOMIC DNA]</scope>
    <source>
        <strain evidence="17 18">LC2-13A</strain>
    </source>
</reference>
<dbReference type="Pfam" id="PF01225">
    <property type="entry name" value="Mur_ligase"/>
    <property type="match status" value="1"/>
</dbReference>
<dbReference type="SUPFAM" id="SSF53244">
    <property type="entry name" value="MurD-like peptide ligases, peptide-binding domain"/>
    <property type="match status" value="1"/>
</dbReference>
<comment type="subcellular location">
    <subcellularLocation>
        <location evidence="12 13">Cytoplasm</location>
    </subcellularLocation>
</comment>
<sequence>MKLSSLIRHIPCVQLAGQTDPDIADIQFDSRKAGKGTLFVCVPGLRTDGHLYARDAVSRGAAALLVERPVDIAGTDAAVIQVSDIRNVMARLAVAFYGDPTRELKVIGVTGTNGKTTTTHMIRHLLEHAGRPAGIIGTLGVAYGDFEEKTANTTPESVDLQRYMRLMADRGAAYAVIEASSQALAMGRMNGCRRHLAVFTNLTRDHLDYHSNLKAYADCKAKLFDDSLCPGAGHPIAVVNADDPASDLMVRASRAEVIRYGIRRRADVRAVGIRRTDKGMAFAIAAVNETFEVELPLFGMHNVYNALAASAAALREGLSPAEIREALSGFRGVKGRYQFVQAGQPYRVIVDYAHNPDGLKKLLQTAREHGGKLISVVGCEGDKDKGKRPVMARIAAQYSDRTIFTTDNPHSEDPIRILSDMYKGLDHASCRSKAVIIPDRREAIACALDTARQDPDYSVVIAGKGHETRQWWHGTSIPFDDAEVAAETIRRLEAENAAVVK</sequence>
<evidence type="ECO:0000256" key="9">
    <source>
        <dbReference type="ARBA" id="ARBA00022984"/>
    </source>
</evidence>
<dbReference type="SUPFAM" id="SSF53623">
    <property type="entry name" value="MurD-like peptide ligases, catalytic domain"/>
    <property type="match status" value="1"/>
</dbReference>
<keyword evidence="12" id="KW-0460">Magnesium</keyword>
<feature type="domain" description="Mur ligase central" evidence="16">
    <location>
        <begin position="109"/>
        <end position="313"/>
    </location>
</feature>
<evidence type="ECO:0000256" key="7">
    <source>
        <dbReference type="ARBA" id="ARBA00022840"/>
    </source>
</evidence>
<feature type="binding site" evidence="12">
    <location>
        <position position="30"/>
    </location>
    <ligand>
        <name>UDP-N-acetyl-alpha-D-muramoyl-L-alanyl-D-glutamate</name>
        <dbReference type="ChEBI" id="CHEBI:83900"/>
    </ligand>
</feature>
<dbReference type="EC" id="6.3.2.-" evidence="12"/>
<gene>
    <name evidence="12" type="primary">murE</name>
    <name evidence="17" type="ORF">PACILC2_47160</name>
</gene>
<evidence type="ECO:0000256" key="3">
    <source>
        <dbReference type="ARBA" id="ARBA00022490"/>
    </source>
</evidence>
<dbReference type="InterPro" id="IPR018109">
    <property type="entry name" value="Folylpolyglutamate_synth_CS"/>
</dbReference>
<comment type="caution">
    <text evidence="17">The sequence shown here is derived from an EMBL/GenBank/DDBJ whole genome shotgun (WGS) entry which is preliminary data.</text>
</comment>
<evidence type="ECO:0000256" key="5">
    <source>
        <dbReference type="ARBA" id="ARBA00022618"/>
    </source>
</evidence>
<evidence type="ECO:0000256" key="1">
    <source>
        <dbReference type="ARBA" id="ARBA00004752"/>
    </source>
</evidence>
<comment type="similarity">
    <text evidence="2 12">Belongs to the MurCDEF family. MurE subfamily.</text>
</comment>
<dbReference type="Gene3D" id="3.40.1390.10">
    <property type="entry name" value="MurE/MurF, N-terminal domain"/>
    <property type="match status" value="1"/>
</dbReference>
<evidence type="ECO:0000256" key="8">
    <source>
        <dbReference type="ARBA" id="ARBA00022960"/>
    </source>
</evidence>
<feature type="binding site" evidence="12">
    <location>
        <position position="180"/>
    </location>
    <ligand>
        <name>UDP-N-acetyl-alpha-D-muramoyl-L-alanyl-D-glutamate</name>
        <dbReference type="ChEBI" id="CHEBI:83900"/>
    </ligand>
</feature>
<keyword evidence="7 12" id="KW-0067">ATP-binding</keyword>
<feature type="domain" description="Mur ligase N-terminal catalytic" evidence="14">
    <location>
        <begin position="24"/>
        <end position="97"/>
    </location>
</feature>
<comment type="function">
    <text evidence="12">Catalyzes the addition of an amino acid to the nucleotide precursor UDP-N-acetylmuramoyl-L-alanyl-D-glutamate (UMAG) in the biosynthesis of bacterial cell-wall peptidoglycan.</text>
</comment>
<dbReference type="InterPro" id="IPR004101">
    <property type="entry name" value="Mur_ligase_C"/>
</dbReference>
<keyword evidence="18" id="KW-1185">Reference proteome</keyword>
<keyword evidence="9 12" id="KW-0573">Peptidoglycan synthesis</keyword>
<dbReference type="SUPFAM" id="SSF63418">
    <property type="entry name" value="MurE/MurF N-terminal domain"/>
    <property type="match status" value="1"/>
</dbReference>
<dbReference type="Proteomes" id="UP000680304">
    <property type="component" value="Unassembled WGS sequence"/>
</dbReference>
<evidence type="ECO:0000259" key="16">
    <source>
        <dbReference type="Pfam" id="PF08245"/>
    </source>
</evidence>
<evidence type="ECO:0000259" key="15">
    <source>
        <dbReference type="Pfam" id="PF02875"/>
    </source>
</evidence>
<dbReference type="InterPro" id="IPR005761">
    <property type="entry name" value="UDP-N-AcMur-Glu-dNH2Pim_ligase"/>
</dbReference>
<dbReference type="Gene3D" id="3.90.190.20">
    <property type="entry name" value="Mur ligase, C-terminal domain"/>
    <property type="match status" value="1"/>
</dbReference>
<dbReference type="PANTHER" id="PTHR23135">
    <property type="entry name" value="MUR LIGASE FAMILY MEMBER"/>
    <property type="match status" value="1"/>
</dbReference>
<dbReference type="Pfam" id="PF02875">
    <property type="entry name" value="Mur_ligase_C"/>
    <property type="match status" value="1"/>
</dbReference>
<evidence type="ECO:0000313" key="18">
    <source>
        <dbReference type="Proteomes" id="UP000680304"/>
    </source>
</evidence>
<dbReference type="InterPro" id="IPR000713">
    <property type="entry name" value="Mur_ligase_N"/>
</dbReference>
<comment type="caution">
    <text evidence="12">Lacks conserved residue(s) required for the propagation of feature annotation.</text>
</comment>
<keyword evidence="8 12" id="KW-0133">Cell shape</keyword>
<organism evidence="17 18">
    <name type="scientific">Paenibacillus cisolokensis</name>
    <dbReference type="NCBI Taxonomy" id="1658519"/>
    <lineage>
        <taxon>Bacteria</taxon>
        <taxon>Bacillati</taxon>
        <taxon>Bacillota</taxon>
        <taxon>Bacilli</taxon>
        <taxon>Bacillales</taxon>
        <taxon>Paenibacillaceae</taxon>
        <taxon>Paenibacillus</taxon>
    </lineage>
</organism>
<comment type="PTM">
    <text evidence="12">Carboxylation is probably crucial for Mg(2+) binding and, consequently, for the gamma-phosphate positioning of ATP.</text>
</comment>
<dbReference type="InterPro" id="IPR036565">
    <property type="entry name" value="Mur-like_cat_sf"/>
</dbReference>
<dbReference type="PROSITE" id="PS01011">
    <property type="entry name" value="FOLYLPOLYGLU_SYNT_1"/>
    <property type="match status" value="1"/>
</dbReference>
<evidence type="ECO:0000256" key="12">
    <source>
        <dbReference type="HAMAP-Rule" id="MF_00208"/>
    </source>
</evidence>
<evidence type="ECO:0000259" key="14">
    <source>
        <dbReference type="Pfam" id="PF01225"/>
    </source>
</evidence>
<comment type="pathway">
    <text evidence="1 12 13">Cell wall biogenesis; peptidoglycan biosynthesis.</text>
</comment>
<dbReference type="InterPro" id="IPR035911">
    <property type="entry name" value="MurE/MurF_N"/>
</dbReference>
<dbReference type="InterPro" id="IPR036615">
    <property type="entry name" value="Mur_ligase_C_dom_sf"/>
</dbReference>
<dbReference type="Gene3D" id="3.40.1190.10">
    <property type="entry name" value="Mur-like, catalytic domain"/>
    <property type="match status" value="1"/>
</dbReference>
<name>A0ABQ4ND39_9BACL</name>
<keyword evidence="4 12" id="KW-0436">Ligase</keyword>
<evidence type="ECO:0000256" key="10">
    <source>
        <dbReference type="ARBA" id="ARBA00023306"/>
    </source>
</evidence>
<feature type="modified residue" description="N6-carboxylysine" evidence="12">
    <location>
        <position position="220"/>
    </location>
</feature>
<dbReference type="EMBL" id="BOVJ01000168">
    <property type="protein sequence ID" value="GIQ66148.1"/>
    <property type="molecule type" value="Genomic_DNA"/>
</dbReference>
<feature type="domain" description="Mur ligase C-terminal" evidence="15">
    <location>
        <begin position="335"/>
        <end position="465"/>
    </location>
</feature>
<evidence type="ECO:0000256" key="6">
    <source>
        <dbReference type="ARBA" id="ARBA00022741"/>
    </source>
</evidence>
<dbReference type="NCBIfam" id="TIGR01085">
    <property type="entry name" value="murE"/>
    <property type="match status" value="1"/>
</dbReference>
<dbReference type="HAMAP" id="MF_00208">
    <property type="entry name" value="MurE"/>
    <property type="match status" value="1"/>
</dbReference>
<feature type="binding site" evidence="12">
    <location>
        <begin position="153"/>
        <end position="154"/>
    </location>
    <ligand>
        <name>UDP-N-acetyl-alpha-D-muramoyl-L-alanyl-D-glutamate</name>
        <dbReference type="ChEBI" id="CHEBI:83900"/>
    </ligand>
</feature>
<evidence type="ECO:0000256" key="13">
    <source>
        <dbReference type="RuleBase" id="RU004135"/>
    </source>
</evidence>
<dbReference type="NCBIfam" id="NF001126">
    <property type="entry name" value="PRK00139.1-4"/>
    <property type="match status" value="1"/>
</dbReference>
<keyword evidence="10 12" id="KW-0131">Cell cycle</keyword>
<dbReference type="Pfam" id="PF08245">
    <property type="entry name" value="Mur_ligase_M"/>
    <property type="match status" value="1"/>
</dbReference>
<evidence type="ECO:0000256" key="4">
    <source>
        <dbReference type="ARBA" id="ARBA00022598"/>
    </source>
</evidence>
<accession>A0ABQ4ND39</accession>
<feature type="binding site" evidence="12">
    <location>
        <position position="188"/>
    </location>
    <ligand>
        <name>UDP-N-acetyl-alpha-D-muramoyl-L-alanyl-D-glutamate</name>
        <dbReference type="ChEBI" id="CHEBI:83900"/>
    </ligand>
</feature>
<comment type="cofactor">
    <cofactor evidence="12">
        <name>Mg(2+)</name>
        <dbReference type="ChEBI" id="CHEBI:18420"/>
    </cofactor>
</comment>
<keyword evidence="11 12" id="KW-0961">Cell wall biogenesis/degradation</keyword>
<dbReference type="PANTHER" id="PTHR23135:SF4">
    <property type="entry name" value="UDP-N-ACETYLMURAMOYL-L-ALANYL-D-GLUTAMATE--2,6-DIAMINOPIMELATE LIGASE MURE HOMOLOG, CHLOROPLASTIC"/>
    <property type="match status" value="1"/>
</dbReference>
<proteinExistence type="inferred from homology"/>
<evidence type="ECO:0000256" key="11">
    <source>
        <dbReference type="ARBA" id="ARBA00023316"/>
    </source>
</evidence>
<dbReference type="RefSeq" id="WP_213530702.1">
    <property type="nucleotide sequence ID" value="NZ_BOVJ01000168.1"/>
</dbReference>
<feature type="binding site" evidence="12">
    <location>
        <begin position="111"/>
        <end position="117"/>
    </location>
    <ligand>
        <name>ATP</name>
        <dbReference type="ChEBI" id="CHEBI:30616"/>
    </ligand>
</feature>
<dbReference type="InterPro" id="IPR013221">
    <property type="entry name" value="Mur_ligase_cen"/>
</dbReference>
<keyword evidence="3 12" id="KW-0963">Cytoplasm</keyword>
<protein>
    <recommendedName>
        <fullName evidence="12">UDP-N-acetylmuramyl-tripeptide synthetase</fullName>
        <ecNumber evidence="12">6.3.2.-</ecNumber>
    </recommendedName>
    <alternativeName>
        <fullName evidence="12">UDP-MurNAc-tripeptide synthetase</fullName>
    </alternativeName>
</protein>
<feature type="binding site" evidence="12">
    <location>
        <position position="152"/>
    </location>
    <ligand>
        <name>UDP-N-acetyl-alpha-D-muramoyl-L-alanyl-D-glutamate</name>
        <dbReference type="ChEBI" id="CHEBI:83900"/>
    </ligand>
</feature>
<keyword evidence="6 12" id="KW-0547">Nucleotide-binding</keyword>
<dbReference type="GO" id="GO:0016874">
    <property type="term" value="F:ligase activity"/>
    <property type="evidence" value="ECO:0007669"/>
    <property type="project" value="UniProtKB-KW"/>
</dbReference>
<keyword evidence="5 12" id="KW-0132">Cell division</keyword>